<protein>
    <submittedName>
        <fullName evidence="2">Uncharacterized protein</fullName>
    </submittedName>
</protein>
<reference evidence="2" key="1">
    <citation type="submission" date="2024-05" db="EMBL/GenBank/DDBJ databases">
        <title>30 novel species of actinomycetes from the DSMZ collection.</title>
        <authorList>
            <person name="Nouioui I."/>
        </authorList>
    </citation>
    <scope>NUCLEOTIDE SEQUENCE</scope>
    <source>
        <strain evidence="2">DSM 3412</strain>
    </source>
</reference>
<comment type="caution">
    <text evidence="2">The sequence shown here is derived from an EMBL/GenBank/DDBJ whole genome shotgun (WGS) entry which is preliminary data.</text>
</comment>
<dbReference type="RefSeq" id="WP_033527175.1">
    <property type="nucleotide sequence ID" value="NZ_JAVRFJ010000013.1"/>
</dbReference>
<evidence type="ECO:0000313" key="2">
    <source>
        <dbReference type="EMBL" id="MDT0569069.1"/>
    </source>
</evidence>
<name>A0ABU2Z057_9ACTN</name>
<proteinExistence type="predicted"/>
<organism evidence="2 3">
    <name type="scientific">Streptomyces gottesmaniae</name>
    <dbReference type="NCBI Taxonomy" id="3075518"/>
    <lineage>
        <taxon>Bacteria</taxon>
        <taxon>Bacillati</taxon>
        <taxon>Actinomycetota</taxon>
        <taxon>Actinomycetes</taxon>
        <taxon>Kitasatosporales</taxon>
        <taxon>Streptomycetaceae</taxon>
        <taxon>Streptomyces</taxon>
    </lineage>
</organism>
<evidence type="ECO:0000313" key="3">
    <source>
        <dbReference type="Proteomes" id="UP001180737"/>
    </source>
</evidence>
<keyword evidence="3" id="KW-1185">Reference proteome</keyword>
<sequence>MSLTAFAAETEERFALARQVADAVLFEGYVLYPYRASAAKNRLRWQFGVLVPPAWGAECEEHDFQHTECLMEPKAGATLSVEVRFLHARRRTVQRARPDGGFDTVSELDLDDRVLVPWDEGVEERVEVIAPVDELLGDGVVHPFHRPAREDTAPVLDAAGRTVGRLLRRREEINGTVRLSARELDGPYRALRLTAVVENTSGWTPPEGRAADRDAALPHSLVATHLLMALSAGSFLSMTDPPEWARGAVAACRNLHTWPVLAGEPGRADLVLSSPIILEDHPAIAPESPGALYDATEIDEILALRTAALTDEEKREARGTDERAAAVIELADSMPAEVLERLHGAVRSLREVTGPGPTSPGPDFTDPGPGLAALGPGLAALGPGLAAPGPGLAAPGGGFPDEYGVQRPDTPWWDPASDAGFDPTRDRVIVDGRSVGKGSRVELHPGLRHTDAQDIFLRGRTAEVEAVLHDVDGGVHLAVTVEGDPGADIRREQGRFLYFQPDEVTPLEDDA</sequence>
<dbReference type="EMBL" id="JAVRFJ010000013">
    <property type="protein sequence ID" value="MDT0569069.1"/>
    <property type="molecule type" value="Genomic_DNA"/>
</dbReference>
<gene>
    <name evidence="2" type="ORF">RM704_16585</name>
</gene>
<dbReference type="Proteomes" id="UP001180737">
    <property type="component" value="Unassembled WGS sequence"/>
</dbReference>
<accession>A0ABU2Z057</accession>
<feature type="region of interest" description="Disordered" evidence="1">
    <location>
        <begin position="391"/>
        <end position="420"/>
    </location>
</feature>
<feature type="region of interest" description="Disordered" evidence="1">
    <location>
        <begin position="351"/>
        <end position="371"/>
    </location>
</feature>
<evidence type="ECO:0000256" key="1">
    <source>
        <dbReference type="SAM" id="MobiDB-lite"/>
    </source>
</evidence>